<protein>
    <recommendedName>
        <fullName evidence="1">Regulator of ribonuclease activity homolog</fullName>
    </recommendedName>
</protein>
<dbReference type="OrthoDB" id="9784786at2"/>
<dbReference type="AlphaFoldDB" id="D5EDF0"/>
<name>D5EDF0_AMICL</name>
<sequence length="232" mass="24777">MSIGFRVFTQRDLPPKDLVEKFKHIPAANIADGMNRSAAMASYIRLMTAPTECNMVGVALTVRARGGDNLMFHKALNMAEEGDVIVLSNEGDRSYALMGEMMALYARHKKVAGIVIEGPVRDVEALYSLGVPVYATGSTPGGPYKDGPGEVNVGISCGGIFVCPGDIIVGDADGVIVVPKGLARQCLEGGRRLLLNEEVKGPRLADGTGDRSWVEKTLDQKGCETIDGIWLP</sequence>
<keyword evidence="4" id="KW-1185">Reference proteome</keyword>
<keyword evidence="3" id="KW-0489">Methyltransferase</keyword>
<dbReference type="KEGG" id="aco:Amico_0441"/>
<feature type="binding site" evidence="2">
    <location>
        <position position="122"/>
    </location>
    <ligand>
        <name>Mg(2+)</name>
        <dbReference type="ChEBI" id="CHEBI:18420"/>
    </ligand>
</feature>
<feature type="binding site" evidence="2">
    <location>
        <position position="121"/>
    </location>
    <ligand>
        <name>substrate</name>
    </ligand>
</feature>
<evidence type="ECO:0000256" key="2">
    <source>
        <dbReference type="PIRSR" id="PIRSR605493-1"/>
    </source>
</evidence>
<evidence type="ECO:0000313" key="3">
    <source>
        <dbReference type="EMBL" id="ADE56582.1"/>
    </source>
</evidence>
<proteinExistence type="predicted"/>
<dbReference type="Proteomes" id="UP000002366">
    <property type="component" value="Chromosome"/>
</dbReference>
<dbReference type="GO" id="GO:0046872">
    <property type="term" value="F:metal ion binding"/>
    <property type="evidence" value="ECO:0007669"/>
    <property type="project" value="UniProtKB-KW"/>
</dbReference>
<dbReference type="Gene3D" id="3.50.30.40">
    <property type="entry name" value="Ribonuclease E inhibitor RraA/RraA-like"/>
    <property type="match status" value="1"/>
</dbReference>
<comment type="cofactor">
    <cofactor evidence="2">
        <name>Mg(2+)</name>
        <dbReference type="ChEBI" id="CHEBI:18420"/>
    </cofactor>
</comment>
<dbReference type="GO" id="GO:0032259">
    <property type="term" value="P:methylation"/>
    <property type="evidence" value="ECO:0007669"/>
    <property type="project" value="UniProtKB-KW"/>
</dbReference>
<dbReference type="GO" id="GO:0008168">
    <property type="term" value="F:methyltransferase activity"/>
    <property type="evidence" value="ECO:0007669"/>
    <property type="project" value="UniProtKB-KW"/>
</dbReference>
<dbReference type="eggNOG" id="COG0684">
    <property type="taxonomic scope" value="Bacteria"/>
</dbReference>
<dbReference type="CDD" id="cd16841">
    <property type="entry name" value="RraA_family"/>
    <property type="match status" value="1"/>
</dbReference>
<gene>
    <name evidence="3" type="ordered locus">Amico_0441</name>
</gene>
<reference evidence="3 4" key="1">
    <citation type="journal article" date="2010" name="Stand. Genomic Sci.">
        <title>Complete genome sequence of Aminobacterium colombiense type strain (ALA-1).</title>
        <authorList>
            <person name="Chertkov O."/>
            <person name="Sikorski J."/>
            <person name="Brambilla E."/>
            <person name="Lapidus A."/>
            <person name="Copeland A."/>
            <person name="Glavina Del Rio T."/>
            <person name="Nolan M."/>
            <person name="Lucas S."/>
            <person name="Tice H."/>
            <person name="Cheng J.F."/>
            <person name="Han C."/>
            <person name="Detter J.C."/>
            <person name="Bruce D."/>
            <person name="Tapia R."/>
            <person name="Goodwin L."/>
            <person name="Pitluck S."/>
            <person name="Liolios K."/>
            <person name="Ivanova N."/>
            <person name="Mavromatis K."/>
            <person name="Ovchinnikova G."/>
            <person name="Pati A."/>
            <person name="Chen A."/>
            <person name="Palaniappan K."/>
            <person name="Land M."/>
            <person name="Hauser L."/>
            <person name="Chang Y.J."/>
            <person name="Jeffries C.D."/>
            <person name="Spring S."/>
            <person name="Rohde M."/>
            <person name="Goker M."/>
            <person name="Bristow J."/>
            <person name="Eisen J.A."/>
            <person name="Markowitz V."/>
            <person name="Hugenholtz P."/>
            <person name="Kyrpides N.C."/>
            <person name="Klenk H.P."/>
        </authorList>
    </citation>
    <scope>NUCLEOTIDE SEQUENCE [LARGE SCALE GENOMIC DNA]</scope>
    <source>
        <strain evidence="4">DSM 12261 / ALA-1</strain>
    </source>
</reference>
<dbReference type="InterPro" id="IPR036704">
    <property type="entry name" value="RraA/RraA-like_sf"/>
</dbReference>
<dbReference type="Pfam" id="PF03737">
    <property type="entry name" value="RraA-like"/>
    <property type="match status" value="1"/>
</dbReference>
<feature type="binding site" evidence="2">
    <location>
        <begin position="99"/>
        <end position="102"/>
    </location>
    <ligand>
        <name>substrate</name>
    </ligand>
</feature>
<dbReference type="EMBL" id="CP001997">
    <property type="protein sequence ID" value="ADE56582.1"/>
    <property type="molecule type" value="Genomic_DNA"/>
</dbReference>
<accession>D5EDF0</accession>
<dbReference type="NCBIfam" id="NF004850">
    <property type="entry name" value="PRK06201.1"/>
    <property type="match status" value="1"/>
</dbReference>
<keyword evidence="2" id="KW-0460">Magnesium</keyword>
<dbReference type="HOGENOM" id="CLU_072626_3_2_0"/>
<dbReference type="PANTHER" id="PTHR33254">
    <property type="entry name" value="4-HYDROXY-4-METHYL-2-OXOGLUTARATE ALDOLASE 3-RELATED"/>
    <property type="match status" value="1"/>
</dbReference>
<dbReference type="PANTHER" id="PTHR33254:SF4">
    <property type="entry name" value="4-HYDROXY-4-METHYL-2-OXOGLUTARATE ALDOLASE 3-RELATED"/>
    <property type="match status" value="1"/>
</dbReference>
<dbReference type="SUPFAM" id="SSF89562">
    <property type="entry name" value="RraA-like"/>
    <property type="match status" value="1"/>
</dbReference>
<dbReference type="STRING" id="572547.Amico_0441"/>
<dbReference type="InterPro" id="IPR005493">
    <property type="entry name" value="RraA/RraA-like"/>
</dbReference>
<evidence type="ECO:0000313" key="4">
    <source>
        <dbReference type="Proteomes" id="UP000002366"/>
    </source>
</evidence>
<evidence type="ECO:0000256" key="1">
    <source>
        <dbReference type="ARBA" id="ARBA00029596"/>
    </source>
</evidence>
<keyword evidence="2" id="KW-0479">Metal-binding</keyword>
<organism evidence="3 4">
    <name type="scientific">Aminobacterium colombiense (strain DSM 12261 / ALA-1)</name>
    <dbReference type="NCBI Taxonomy" id="572547"/>
    <lineage>
        <taxon>Bacteria</taxon>
        <taxon>Thermotogati</taxon>
        <taxon>Synergistota</taxon>
        <taxon>Synergistia</taxon>
        <taxon>Synergistales</taxon>
        <taxon>Aminobacteriaceae</taxon>
        <taxon>Aminobacterium</taxon>
    </lineage>
</organism>
<keyword evidence="3" id="KW-0808">Transferase</keyword>